<keyword evidence="3" id="KW-1185">Reference proteome</keyword>
<gene>
    <name evidence="2" type="ORF">NAT50_11445</name>
</gene>
<dbReference type="InterPro" id="IPR047589">
    <property type="entry name" value="DUF11_rpt"/>
</dbReference>
<dbReference type="EMBL" id="JAMLJM010000010">
    <property type="protein sequence ID" value="MCL9809971.1"/>
    <property type="molecule type" value="Genomic_DNA"/>
</dbReference>
<name>A0ABT0TRP9_9FLAO</name>
<dbReference type="Pfam" id="PF13573">
    <property type="entry name" value="SprB"/>
    <property type="match status" value="9"/>
</dbReference>
<evidence type="ECO:0000313" key="2">
    <source>
        <dbReference type="EMBL" id="MCL9809971.1"/>
    </source>
</evidence>
<dbReference type="NCBIfam" id="TIGR01451">
    <property type="entry name" value="B_ant_repeat"/>
    <property type="match status" value="1"/>
</dbReference>
<reference evidence="2 3" key="1">
    <citation type="submission" date="2022-05" db="EMBL/GenBank/DDBJ databases">
        <title>Flavobacterium sp., isolated from activated sludge.</title>
        <authorList>
            <person name="Ran Q."/>
        </authorList>
    </citation>
    <scope>NUCLEOTIDE SEQUENCE [LARGE SCALE GENOMIC DNA]</scope>
    <source>
        <strain evidence="2 3">HXWNR70</strain>
    </source>
</reference>
<evidence type="ECO:0000256" key="1">
    <source>
        <dbReference type="SAM" id="SignalP"/>
    </source>
</evidence>
<evidence type="ECO:0008006" key="4">
    <source>
        <dbReference type="Google" id="ProtNLM"/>
    </source>
</evidence>
<feature type="signal peptide" evidence="1">
    <location>
        <begin position="1"/>
        <end position="21"/>
    </location>
</feature>
<comment type="caution">
    <text evidence="2">The sequence shown here is derived from an EMBL/GenBank/DDBJ whole genome shotgun (WGS) entry which is preliminary data.</text>
</comment>
<dbReference type="InterPro" id="IPR025667">
    <property type="entry name" value="SprB_repeat"/>
</dbReference>
<protein>
    <recommendedName>
        <fullName evidence="4">T9SS type B sorting domain-containing protein</fullName>
    </recommendedName>
</protein>
<proteinExistence type="predicted"/>
<organism evidence="2 3">
    <name type="scientific">Flavobacterium luminosum</name>
    <dbReference type="NCBI Taxonomy" id="2949086"/>
    <lineage>
        <taxon>Bacteria</taxon>
        <taxon>Pseudomonadati</taxon>
        <taxon>Bacteroidota</taxon>
        <taxon>Flavobacteriia</taxon>
        <taxon>Flavobacteriales</taxon>
        <taxon>Flavobacteriaceae</taxon>
        <taxon>Flavobacterium</taxon>
    </lineage>
</organism>
<feature type="chain" id="PRO_5046195336" description="T9SS type B sorting domain-containing protein" evidence="1">
    <location>
        <begin position="22"/>
        <end position="2821"/>
    </location>
</feature>
<keyword evidence="1" id="KW-0732">Signal</keyword>
<dbReference type="Proteomes" id="UP001317191">
    <property type="component" value="Unassembled WGS sequence"/>
</dbReference>
<feature type="non-terminal residue" evidence="2">
    <location>
        <position position="2821"/>
    </location>
</feature>
<evidence type="ECO:0000313" key="3">
    <source>
        <dbReference type="Proteomes" id="UP001317191"/>
    </source>
</evidence>
<accession>A0ABT0TRP9</accession>
<sequence length="2821" mass="291986">MKLKFYSLLVVLFLINSVTYAQNLKPFTPRFDQDLKGDILLIGNNTLSRKTNSTSTNVPYNGNSQNGGINMQFIDIDVDATTFNSSSADLVIPSASSSCYRIKYAGLYWAGILQSNTRTGINNVKLKLPGSSTYTNITGTIIHDDPNNPIGDDDNKVYACYYDITSLVTGLANPQGTYTVADVVSSTGYNGGTGLSAGWSIFVVYEDPNLPAKSIVSFDGFSGIGGATTLNIPISGFRTIPSGPVRAKFAFSCLEGDYSITGDYLEINGTKIATSYTNRPRTTNNFFNSTINDINGIIAARSPNSENTLGYDAGIISNFNNSNAVLGNNATSANIKLGSGGDVFFYFFNAFAVDIIEPQIVLTKTIEDNAGNPIADGSAVNLGQSLTYVIGFQNIGNDDATNVTIRDVLPVNVIYNHPTDLVLPTGVTVASYNAATREIILNVDPSLVNVGDPRYTIRIKVRVVANCYELIDACENRIINQAFASYQGVINTTPITDDPSLSTFSACNLGTPSPTNFIGNIDDCVFSQNVIMCGTTVQLTAPNGYSTYTWSGPSGATITAVSGTNNQSVVVNQAGTYTVLANAPDPCIDIPVTFNVVTFGVGVTNPVIPYADEVVTCPNDGKPLPYIYLCGVNDSQTILTNIADATSIVWQKLDETSCAAANPVTCANETASCVWNQIGTGSSFTVAAEGQYRIVINYPGGCSSIFYFNVFKNLLDPQVVATDIICNTPGCITINNVPSSGYEFSLSTPTGAPTNVWQSSNVFCNITTAGSYTVLIRQTGFTNGCIVSVPDISVRARNFTVTSNVTDPLCFGDKGSISLAINEVNAQYYFYLYSGNTTSGTLVSSAGPQAANNYTFSNLTPGQTYTWSVNTDNGCTQSGTLTLSNPKQLIATSSVTKPLSCTPGEITVSVIGGTEPYVYYVNTTPPSGAFQTTNTIEVNTPGTYTITVVDANNCQTVTTQVVSQVLPPAYTVSSTNILCNNANNGTITFNVTNANGNALLYSINNGTTWSNSNVFTGLSAGTYTALVQYTTGTAVCTTTSETITISNPNPLTIAAVLNPVITCPAPGVITVNASGGTGTLQYSIDGINFQSSNVFTVSVGGTYTITVRDANNCTATTTVTAVTPIGPSDLYLKDQVKVSCDNVTGQLNVDVVPGFGGQPPLTFQIVAPIISPILSSGNFAGLSPGAYTFQVTDKNGCTYQEVFVLESVAPPVITPNLLNDVRCFGTNTGNASFTITGLPNKASYSYSITPAPGTSASGTTPNGGSTTVTIPLTNYPAGTYTLTLVYQSCTITSTVTIGGPSSELAAVLNSTPVTCSANGTITVNASGGWGGYTYTISPAAGTQSGNTFTNVPPGNYTITTTDANGCQDIDTINLTAPTQPTLALNATSDFCYDTTNGASIYVTASNGVAPYQFSINGGAYVASNTPTNGHTFTNLTPGTYTISVRDAYGCTNATTFTQTINPQLTINAVLTKDFDCTATPSATISVTAAGGYPGYTYQVSYNGGAYTAVSPVPSSNPFVYTIPTTNPGTYQFQVTDIRGCIASSGVVTVPALLIPTATLTVTNVSCNGGTNGSVTITPSSGTAPYQISFNGAAFSSSTTYGGLTAGTYNYIVRDAKQCTFNGTVTVTEPTAISLSALLTSPYTCTSSGVITVTASGGTGTLSYSINGTTFQASNVFTVSSAGTYTITVKDANGCTATTSVVVAPLTPPTDISFSATAVTCTSGNTSNVTLTVTGGALPLTYQIIAPTAGIAQTSNVFNNLAPGTYTFLVTDAKNCTYQESFTINPLPALTVNAVVNNNVQCVGSATGSIRFTVSGYSPTYNYTITPNGFPGDSGTNIGVASVTVNNLPANTYTITIVNPSTGCTTSTTVTISAPAVALSATLDTKPVTCLTNGSVTVNATGGWGGYTYAISPVAGTQSGNTFTNVPAGSYNITIVDANGCSITRPFTLAAPTQPTIALEATSDFCYDTTNGASLYVTASNGVAPYQFSLNGGAFVASNTPTNGHTFSNLTPGTYTITVRDAYGCTNAVIFTQTINPQLTLNTVLTKDFDCSTTPNAVISGTINGGYPGYTYQVSYNGGSYAAPTTVTGSTFTYSIPTTNPGTYQILVTDIRGCTVQSGVITIPALQPVTVSTSQVNVLCFGDATGSVTFTPGGGVAPYQINFNGTGFSANTTYSNLAAGTYTYVVRDSKLCTISGSVTITQNPQITYTSNLVPITCDPVSGNTTLGQICVQGVSGGVAPYTYTLVDLSNGNAPQTFTAATTGINHCFTNLDYGFYDLIVTDANSCSITTSNIAIASPVSDLQVTATVLPAGDCLTGATVKVDAISTFGTGGPYYFSLYPNTTTPPAGAGWIPEDTVGSGSATFSGLLTGVTYSFIVWDSASNCYYYAQANTATASNSNMTSNIDVINNVTCKGSADANVSIEVSNYAGTSVSWQIFNSLTTAPITPITNVTGLPAGGPYPITNIGPMAPGSYFVLLTETSGPNNGCSVSSAVFNVVESVNPLSVVASAIKNDNCNTNAGVITAVAQGGTAPYTFSIDGVTYGSSSTFNVESGTYTIYVKDAYGCIASTPTTITVNLDTTPNADVSLINACAVEGNFSVNITLNTAGIAPYTLSVDGGAFQTVTFPYMVAGLSSGSHTFEVKDANGCGETETINILTPMAGSVAITALPTCANNDGSIVITATGGSGNYAYSISPVAGTISGNVISGLPAGNYTVTITDTTTNCTFNVPVTLGAPTPVTFTASSTLVSCFGGSDGTITVTLDPTNDNPVYTYEIIAGPIIFSAQTSNIFTGLPTGTYTVQVNSGRGCFATLNVPVNQPTDLV</sequence>
<dbReference type="RefSeq" id="WP_408610669.1">
    <property type="nucleotide sequence ID" value="NZ_JAMLJM010000010.1"/>
</dbReference>